<dbReference type="PANTHER" id="PTHR47843">
    <property type="entry name" value="BTB DOMAIN-CONTAINING PROTEIN-RELATED"/>
    <property type="match status" value="1"/>
</dbReference>
<feature type="domain" description="BTB" evidence="2">
    <location>
        <begin position="35"/>
        <end position="108"/>
    </location>
</feature>
<dbReference type="EMBL" id="ML977150">
    <property type="protein sequence ID" value="KAF1988016.1"/>
    <property type="molecule type" value="Genomic_DNA"/>
</dbReference>
<evidence type="ECO:0000313" key="4">
    <source>
        <dbReference type="Proteomes" id="UP000800041"/>
    </source>
</evidence>
<proteinExistence type="predicted"/>
<dbReference type="Pfam" id="PF00651">
    <property type="entry name" value="BTB"/>
    <property type="match status" value="1"/>
</dbReference>
<protein>
    <recommendedName>
        <fullName evidence="2">BTB domain-containing protein</fullName>
    </recommendedName>
</protein>
<dbReference type="AlphaFoldDB" id="A0A6G1H470"/>
<feature type="compositionally biased region" description="Low complexity" evidence="1">
    <location>
        <begin position="1"/>
        <end position="12"/>
    </location>
</feature>
<organism evidence="3 4">
    <name type="scientific">Aulographum hederae CBS 113979</name>
    <dbReference type="NCBI Taxonomy" id="1176131"/>
    <lineage>
        <taxon>Eukaryota</taxon>
        <taxon>Fungi</taxon>
        <taxon>Dikarya</taxon>
        <taxon>Ascomycota</taxon>
        <taxon>Pezizomycotina</taxon>
        <taxon>Dothideomycetes</taxon>
        <taxon>Pleosporomycetidae</taxon>
        <taxon>Aulographales</taxon>
        <taxon>Aulographaceae</taxon>
    </lineage>
</organism>
<name>A0A6G1H470_9PEZI</name>
<feature type="region of interest" description="Disordered" evidence="1">
    <location>
        <begin position="1"/>
        <end position="23"/>
    </location>
</feature>
<dbReference type="Gene3D" id="3.30.710.10">
    <property type="entry name" value="Potassium Channel Kv1.1, Chain A"/>
    <property type="match status" value="1"/>
</dbReference>
<dbReference type="PROSITE" id="PS50097">
    <property type="entry name" value="BTB"/>
    <property type="match status" value="1"/>
</dbReference>
<dbReference type="InterPro" id="IPR000210">
    <property type="entry name" value="BTB/POZ_dom"/>
</dbReference>
<sequence>MSSSHSSTGSTDSSKKIVKKSETDKRPTFRAGLLRDAFFKLQIGTGSSAYIRQVHEDLLCFHSPYFRKAILGRFQEIEDRVIVLEDTDPNLLATYMDWVYFGTLPDIEEAVESMTEDGFLEFPYENAILALYIFADRYDTPKLREDVVRSFYNVYVHWGPTKPPYFSLVITAFTTLPESSPLLHFLETLFAARYIPALDPESERKQRERLPHNFLLRMFLNSDTEAASHEERLKNISNFLEKNGEEDE</sequence>
<gene>
    <name evidence="3" type="ORF">K402DRAFT_403204</name>
</gene>
<dbReference type="PANTHER" id="PTHR47843:SF2">
    <property type="entry name" value="BTB DOMAIN-CONTAINING PROTEIN"/>
    <property type="match status" value="1"/>
</dbReference>
<accession>A0A6G1H470</accession>
<evidence type="ECO:0000256" key="1">
    <source>
        <dbReference type="SAM" id="MobiDB-lite"/>
    </source>
</evidence>
<dbReference type="InterPro" id="IPR011333">
    <property type="entry name" value="SKP1/BTB/POZ_sf"/>
</dbReference>
<evidence type="ECO:0000313" key="3">
    <source>
        <dbReference type="EMBL" id="KAF1988016.1"/>
    </source>
</evidence>
<dbReference type="OrthoDB" id="194443at2759"/>
<dbReference type="Proteomes" id="UP000800041">
    <property type="component" value="Unassembled WGS sequence"/>
</dbReference>
<keyword evidence="4" id="KW-1185">Reference proteome</keyword>
<feature type="compositionally biased region" description="Basic and acidic residues" evidence="1">
    <location>
        <begin position="13"/>
        <end position="23"/>
    </location>
</feature>
<dbReference type="SUPFAM" id="SSF54695">
    <property type="entry name" value="POZ domain"/>
    <property type="match status" value="1"/>
</dbReference>
<evidence type="ECO:0000259" key="2">
    <source>
        <dbReference type="PROSITE" id="PS50097"/>
    </source>
</evidence>
<reference evidence="3" key="1">
    <citation type="journal article" date="2020" name="Stud. Mycol.">
        <title>101 Dothideomycetes genomes: a test case for predicting lifestyles and emergence of pathogens.</title>
        <authorList>
            <person name="Haridas S."/>
            <person name="Albert R."/>
            <person name="Binder M."/>
            <person name="Bloem J."/>
            <person name="Labutti K."/>
            <person name="Salamov A."/>
            <person name="Andreopoulos B."/>
            <person name="Baker S."/>
            <person name="Barry K."/>
            <person name="Bills G."/>
            <person name="Bluhm B."/>
            <person name="Cannon C."/>
            <person name="Castanera R."/>
            <person name="Culley D."/>
            <person name="Daum C."/>
            <person name="Ezra D."/>
            <person name="Gonzalez J."/>
            <person name="Henrissat B."/>
            <person name="Kuo A."/>
            <person name="Liang C."/>
            <person name="Lipzen A."/>
            <person name="Lutzoni F."/>
            <person name="Magnuson J."/>
            <person name="Mondo S."/>
            <person name="Nolan M."/>
            <person name="Ohm R."/>
            <person name="Pangilinan J."/>
            <person name="Park H.-J."/>
            <person name="Ramirez L."/>
            <person name="Alfaro M."/>
            <person name="Sun H."/>
            <person name="Tritt A."/>
            <person name="Yoshinaga Y."/>
            <person name="Zwiers L.-H."/>
            <person name="Turgeon B."/>
            <person name="Goodwin S."/>
            <person name="Spatafora J."/>
            <person name="Crous P."/>
            <person name="Grigoriev I."/>
        </authorList>
    </citation>
    <scope>NUCLEOTIDE SEQUENCE</scope>
    <source>
        <strain evidence="3">CBS 113979</strain>
    </source>
</reference>